<dbReference type="AlphaFoldDB" id="A0A849KQ10"/>
<reference evidence="2 3" key="1">
    <citation type="submission" date="2020-05" db="EMBL/GenBank/DDBJ databases">
        <title>Gimesia benthica sp. nov., a novel planctomycete isolated from a deep-sea water sample of the Northwest Indian Ocean.</title>
        <authorList>
            <person name="Wang J."/>
            <person name="Ruan C."/>
            <person name="Song L."/>
            <person name="Zhu Y."/>
            <person name="Li A."/>
            <person name="Zheng X."/>
            <person name="Wang L."/>
            <person name="Lu Z."/>
            <person name="Huang Y."/>
            <person name="Du W."/>
            <person name="Zhou Y."/>
            <person name="Huang L."/>
            <person name="Dai X."/>
        </authorList>
    </citation>
    <scope>NUCLEOTIDE SEQUENCE [LARGE SCALE GENOMIC DNA]</scope>
    <source>
        <strain evidence="2 3">YYQ-30</strain>
    </source>
</reference>
<dbReference type="CDD" id="cd00198">
    <property type="entry name" value="vWFA"/>
    <property type="match status" value="1"/>
</dbReference>
<feature type="chain" id="PRO_5032691288" evidence="1">
    <location>
        <begin position="20"/>
        <end position="258"/>
    </location>
</feature>
<feature type="signal peptide" evidence="1">
    <location>
        <begin position="1"/>
        <end position="19"/>
    </location>
</feature>
<organism evidence="2 3">
    <name type="scientific">Halovulum dunhuangense</name>
    <dbReference type="NCBI Taxonomy" id="1505036"/>
    <lineage>
        <taxon>Bacteria</taxon>
        <taxon>Pseudomonadati</taxon>
        <taxon>Pseudomonadota</taxon>
        <taxon>Alphaproteobacteria</taxon>
        <taxon>Rhodobacterales</taxon>
        <taxon>Paracoccaceae</taxon>
        <taxon>Halovulum</taxon>
    </lineage>
</organism>
<dbReference type="SUPFAM" id="SSF53300">
    <property type="entry name" value="vWA-like"/>
    <property type="match status" value="1"/>
</dbReference>
<evidence type="ECO:0000313" key="3">
    <source>
        <dbReference type="Proteomes" id="UP000572377"/>
    </source>
</evidence>
<keyword evidence="1" id="KW-0732">Signal</keyword>
<name>A0A849KQ10_9RHOB</name>
<dbReference type="InterPro" id="IPR036465">
    <property type="entry name" value="vWFA_dom_sf"/>
</dbReference>
<dbReference type="RefSeq" id="WP_171321436.1">
    <property type="nucleotide sequence ID" value="NZ_JABFBC010000001.1"/>
</dbReference>
<evidence type="ECO:0000313" key="2">
    <source>
        <dbReference type="EMBL" id="NNU78909.1"/>
    </source>
</evidence>
<keyword evidence="3" id="KW-1185">Reference proteome</keyword>
<dbReference type="Proteomes" id="UP000572377">
    <property type="component" value="Unassembled WGS sequence"/>
</dbReference>
<gene>
    <name evidence="2" type="ORF">HMH01_00525</name>
</gene>
<dbReference type="Gene3D" id="3.40.50.410">
    <property type="entry name" value="von Willebrand factor, type A domain"/>
    <property type="match status" value="1"/>
</dbReference>
<comment type="caution">
    <text evidence="2">The sequence shown here is derived from an EMBL/GenBank/DDBJ whole genome shotgun (WGS) entry which is preliminary data.</text>
</comment>
<protein>
    <submittedName>
        <fullName evidence="2">DUF1194 domain-containing protein</fullName>
    </submittedName>
</protein>
<evidence type="ECO:0000256" key="1">
    <source>
        <dbReference type="SAM" id="SignalP"/>
    </source>
</evidence>
<dbReference type="InterPro" id="IPR010607">
    <property type="entry name" value="DUF1194"/>
</dbReference>
<proteinExistence type="predicted"/>
<accession>A0A849KQ10</accession>
<dbReference type="EMBL" id="JABFBC010000001">
    <property type="protein sequence ID" value="NNU78909.1"/>
    <property type="molecule type" value="Genomic_DNA"/>
</dbReference>
<dbReference type="Pfam" id="PF06707">
    <property type="entry name" value="DUF1194"/>
    <property type="match status" value="1"/>
</dbReference>
<sequence length="258" mass="28025">MRWFAALLVSLTAGLPAAAQERLAVDLELVLAVDVSRSMDEDELILQREGYASALEHPAVSSALTMGREGRAAILFMEWGGPGAHRVLVDWTVIDSPESAAAIASTLRFAPVRSLRGTSISSALERAALEIDSNAFDGTRRVVDVSGDGPNNAGRPVAEVRDELAAAGIEINGLPFMFKRPDGVYSIPDLDLYYEDCVIAGDSAFVIPIYELERLVVSIRQKLVLEVSGLRPPTERLRPASLSDCLMGEKRRRMYDAP</sequence>